<name>A0ACB8B649_9AGAM</name>
<keyword evidence="2" id="KW-1185">Reference proteome</keyword>
<dbReference type="EMBL" id="MU266562">
    <property type="protein sequence ID" value="KAH7920734.1"/>
    <property type="molecule type" value="Genomic_DNA"/>
</dbReference>
<accession>A0ACB8B649</accession>
<organism evidence="1 2">
    <name type="scientific">Leucogyrophana mollusca</name>
    <dbReference type="NCBI Taxonomy" id="85980"/>
    <lineage>
        <taxon>Eukaryota</taxon>
        <taxon>Fungi</taxon>
        <taxon>Dikarya</taxon>
        <taxon>Basidiomycota</taxon>
        <taxon>Agaricomycotina</taxon>
        <taxon>Agaricomycetes</taxon>
        <taxon>Agaricomycetidae</taxon>
        <taxon>Boletales</taxon>
        <taxon>Boletales incertae sedis</taxon>
        <taxon>Leucogyrophana</taxon>
    </lineage>
</organism>
<proteinExistence type="predicted"/>
<reference evidence="1" key="1">
    <citation type="journal article" date="2021" name="New Phytol.">
        <title>Evolutionary innovations through gain and loss of genes in the ectomycorrhizal Boletales.</title>
        <authorList>
            <person name="Wu G."/>
            <person name="Miyauchi S."/>
            <person name="Morin E."/>
            <person name="Kuo A."/>
            <person name="Drula E."/>
            <person name="Varga T."/>
            <person name="Kohler A."/>
            <person name="Feng B."/>
            <person name="Cao Y."/>
            <person name="Lipzen A."/>
            <person name="Daum C."/>
            <person name="Hundley H."/>
            <person name="Pangilinan J."/>
            <person name="Johnson J."/>
            <person name="Barry K."/>
            <person name="LaButti K."/>
            <person name="Ng V."/>
            <person name="Ahrendt S."/>
            <person name="Min B."/>
            <person name="Choi I.G."/>
            <person name="Park H."/>
            <person name="Plett J.M."/>
            <person name="Magnuson J."/>
            <person name="Spatafora J.W."/>
            <person name="Nagy L.G."/>
            <person name="Henrissat B."/>
            <person name="Grigoriev I.V."/>
            <person name="Yang Z.L."/>
            <person name="Xu J."/>
            <person name="Martin F.M."/>
        </authorList>
    </citation>
    <scope>NUCLEOTIDE SEQUENCE</scope>
    <source>
        <strain evidence="1">KUC20120723A-06</strain>
    </source>
</reference>
<evidence type="ECO:0000313" key="1">
    <source>
        <dbReference type="EMBL" id="KAH7920734.1"/>
    </source>
</evidence>
<protein>
    <submittedName>
        <fullName evidence="1">Uncharacterized protein</fullName>
    </submittedName>
</protein>
<gene>
    <name evidence="1" type="ORF">BV22DRAFT_782503</name>
</gene>
<evidence type="ECO:0000313" key="2">
    <source>
        <dbReference type="Proteomes" id="UP000790709"/>
    </source>
</evidence>
<comment type="caution">
    <text evidence="1">The sequence shown here is derived from an EMBL/GenBank/DDBJ whole genome shotgun (WGS) entry which is preliminary data.</text>
</comment>
<dbReference type="Proteomes" id="UP000790709">
    <property type="component" value="Unassembled WGS sequence"/>
</dbReference>
<sequence>MTSIHTAAHDASITILSDLLEQNNIRLGTKRCILPATSTLYVQTLSTSQKRIYRLDAERKERCELKRKLGRYQCPAPLQ</sequence>